<dbReference type="AlphaFoldDB" id="A0A2G1UKY5"/>
<feature type="transmembrane region" description="Helical" evidence="1">
    <location>
        <begin position="101"/>
        <end position="121"/>
    </location>
</feature>
<feature type="transmembrane region" description="Helical" evidence="1">
    <location>
        <begin position="49"/>
        <end position="65"/>
    </location>
</feature>
<dbReference type="RefSeq" id="WP_099614259.1">
    <property type="nucleotide sequence ID" value="NZ_KZ319370.1"/>
</dbReference>
<protein>
    <submittedName>
        <fullName evidence="2">Phosphopantetheine adenylyltransferase</fullName>
    </submittedName>
</protein>
<keyword evidence="1" id="KW-0472">Membrane</keyword>
<gene>
    <name evidence="2" type="ORF">CLH61_08285</name>
</gene>
<evidence type="ECO:0000313" key="3">
    <source>
        <dbReference type="Proteomes" id="UP000231409"/>
    </source>
</evidence>
<keyword evidence="3" id="KW-1185">Reference proteome</keyword>
<dbReference type="EMBL" id="NTFH01000007">
    <property type="protein sequence ID" value="PHQ15133.1"/>
    <property type="molecule type" value="Genomic_DNA"/>
</dbReference>
<keyword evidence="1" id="KW-0812">Transmembrane</keyword>
<feature type="transmembrane region" description="Helical" evidence="1">
    <location>
        <begin position="72"/>
        <end position="89"/>
    </location>
</feature>
<sequence>MEKVVTGLLVLVGIIHLLPVSGVLGVERLAALYGVSLGEPNIEILMRHRAILFGLLGLFLVYAAFQPSLQTLAIVAGLVSVVSFIAIAWSVGGYNEAVRKVVIADIIAIVALTAAGVIRVVGRNQI</sequence>
<name>A0A2G1UKY5_9GAMM</name>
<organism evidence="2 3">
    <name type="scientific">Marinobacter profundi</name>
    <dbReference type="NCBI Taxonomy" id="2666256"/>
    <lineage>
        <taxon>Bacteria</taxon>
        <taxon>Pseudomonadati</taxon>
        <taxon>Pseudomonadota</taxon>
        <taxon>Gammaproteobacteria</taxon>
        <taxon>Pseudomonadales</taxon>
        <taxon>Marinobacteraceae</taxon>
        <taxon>Marinobacter</taxon>
    </lineage>
</organism>
<keyword evidence="1" id="KW-1133">Transmembrane helix</keyword>
<keyword evidence="2" id="KW-0548">Nucleotidyltransferase</keyword>
<proteinExistence type="predicted"/>
<evidence type="ECO:0000256" key="1">
    <source>
        <dbReference type="SAM" id="Phobius"/>
    </source>
</evidence>
<keyword evidence="2" id="KW-0808">Transferase</keyword>
<comment type="caution">
    <text evidence="2">The sequence shown here is derived from an EMBL/GenBank/DDBJ whole genome shotgun (WGS) entry which is preliminary data.</text>
</comment>
<evidence type="ECO:0000313" key="2">
    <source>
        <dbReference type="EMBL" id="PHQ15133.1"/>
    </source>
</evidence>
<accession>A0A2G1UKY5</accession>
<dbReference type="Proteomes" id="UP000231409">
    <property type="component" value="Unassembled WGS sequence"/>
</dbReference>
<dbReference type="GO" id="GO:0016779">
    <property type="term" value="F:nucleotidyltransferase activity"/>
    <property type="evidence" value="ECO:0007669"/>
    <property type="project" value="UniProtKB-KW"/>
</dbReference>
<reference evidence="2 3" key="1">
    <citation type="submission" date="2017-09" db="EMBL/GenBank/DDBJ databases">
        <title>The draft genome sequences of Marinobacter sp. PWS21.</title>
        <authorList>
            <person name="Cao J."/>
        </authorList>
    </citation>
    <scope>NUCLEOTIDE SEQUENCE [LARGE SCALE GENOMIC DNA]</scope>
    <source>
        <strain evidence="2 3">PWS21</strain>
    </source>
</reference>